<protein>
    <submittedName>
        <fullName evidence="1">Uncharacterized protein</fullName>
    </submittedName>
</protein>
<organism evidence="1 2">
    <name type="scientific">Polymorphospora lycopeni</name>
    <dbReference type="NCBI Taxonomy" id="3140240"/>
    <lineage>
        <taxon>Bacteria</taxon>
        <taxon>Bacillati</taxon>
        <taxon>Actinomycetota</taxon>
        <taxon>Actinomycetes</taxon>
        <taxon>Micromonosporales</taxon>
        <taxon>Micromonosporaceae</taxon>
        <taxon>Polymorphospora</taxon>
    </lineage>
</organism>
<comment type="caution">
    <text evidence="1">The sequence shown here is derived from an EMBL/GenBank/DDBJ whole genome shotgun (WGS) entry which is preliminary data.</text>
</comment>
<sequence length="123" mass="13653">MTTLRHEAGSLDPVMVTGLTDPGNPPHVRFAGYRLLISGGAWQRVATDLRLLDDADERLRGAARADLAMWLQRQAATTYDQPGPRLAAELDRLIERARPVLGEHRVRLLRFHAGLPADPTKLI</sequence>
<reference evidence="1 2" key="1">
    <citation type="submission" date="2024-04" db="EMBL/GenBank/DDBJ databases">
        <title>Polymorphospora sp. isolated from Baiyangdian Lake in Xiong'an New Area.</title>
        <authorList>
            <person name="Zhang X."/>
            <person name="Liu J."/>
        </authorList>
    </citation>
    <scope>NUCLEOTIDE SEQUENCE [LARGE SCALE GENOMIC DNA]</scope>
    <source>
        <strain evidence="1 2">2-325</strain>
    </source>
</reference>
<proteinExistence type="predicted"/>
<dbReference type="Proteomes" id="UP001582793">
    <property type="component" value="Unassembled WGS sequence"/>
</dbReference>
<gene>
    <name evidence="1" type="ORF">AAFH96_07245</name>
</gene>
<evidence type="ECO:0000313" key="2">
    <source>
        <dbReference type="Proteomes" id="UP001582793"/>
    </source>
</evidence>
<evidence type="ECO:0000313" key="1">
    <source>
        <dbReference type="EMBL" id="MFB6392905.1"/>
    </source>
</evidence>
<keyword evidence="2" id="KW-1185">Reference proteome</keyword>
<dbReference type="EMBL" id="JBCGDC010000014">
    <property type="protein sequence ID" value="MFB6392905.1"/>
    <property type="molecule type" value="Genomic_DNA"/>
</dbReference>
<accession>A0ABV5CLM8</accession>
<dbReference type="RefSeq" id="WP_375733581.1">
    <property type="nucleotide sequence ID" value="NZ_JBCGDC010000014.1"/>
</dbReference>
<name>A0ABV5CLM8_9ACTN</name>